<dbReference type="InterPro" id="IPR007253">
    <property type="entry name" value="Cell_wall-bd_2"/>
</dbReference>
<sequence>MKRFYSLVSSIIVLAFIFTLIPIKADASQTSTMRLSGADRYETAVAISQEGFSQADTVLLARGDDFPDALAATPLAHQLNGPILLTKPKSLSPSTKDELLRLNTKKVVILGGTGAVSAEVEASLSNLGLEVERISGKTRFETAEQIAQQLGGTEKAILAYGYNYPDALAIASYAAKNGYPILLTDKNKLPASTKSLLASKQEVILVGGTGAISQEVYNQIPVAKSRISGKNRFETATKILDTLNLSDKSIFIANGWGFPDALTGSVLAAKMDASLLLTNGDSPTPETLQALSSGNTDQLVFLGGSAALSADVVTDLQEETNSSFFREAFIQAEQYFYETLDYSASFESQRDLFTSHFTESFTDTVIQPYYEESYATDWFLFGNGDIIDYYSRYAIKESSDNKVVFRTIQAGTDMIWPGYIDITFVRVGDSWLIDDLSLIYDNIDFNFSKTEATHYLEYYYGENTVTFVAEGHFDHYGEQVFSYKFKVNDGSGEQIVYFDPESAYFW</sequence>
<protein>
    <submittedName>
        <fullName evidence="1">Cell wall-binding repeat-containing protein</fullName>
    </submittedName>
</protein>
<dbReference type="PANTHER" id="PTHR30032:SF8">
    <property type="entry name" value="GERMINATION-SPECIFIC N-ACETYLMURAMOYL-L-ALANINE AMIDASE"/>
    <property type="match status" value="1"/>
</dbReference>
<dbReference type="RefSeq" id="WP_210595865.1">
    <property type="nucleotide sequence ID" value="NZ_JAGKSQ010000001.1"/>
</dbReference>
<reference evidence="1" key="1">
    <citation type="submission" date="2021-03" db="EMBL/GenBank/DDBJ databases">
        <title>Bacillus suaedae sp. nov., isolated from Suaeda aralocaspica.</title>
        <authorList>
            <person name="Lei R.F.R."/>
        </authorList>
    </citation>
    <scope>NUCLEOTIDE SEQUENCE</scope>
    <source>
        <strain evidence="1">YZJH907-2</strain>
    </source>
</reference>
<organism evidence="1 2">
    <name type="scientific">Halalkalibacter suaedae</name>
    <dbReference type="NCBI Taxonomy" id="2822140"/>
    <lineage>
        <taxon>Bacteria</taxon>
        <taxon>Bacillati</taxon>
        <taxon>Bacillota</taxon>
        <taxon>Bacilli</taxon>
        <taxon>Bacillales</taxon>
        <taxon>Bacillaceae</taxon>
        <taxon>Halalkalibacter</taxon>
    </lineage>
</organism>
<dbReference type="Proteomes" id="UP000678228">
    <property type="component" value="Unassembled WGS sequence"/>
</dbReference>
<name>A0A940WYC0_9BACI</name>
<comment type="caution">
    <text evidence="1">The sequence shown here is derived from an EMBL/GenBank/DDBJ whole genome shotgun (WGS) entry which is preliminary data.</text>
</comment>
<dbReference type="Pfam" id="PF04122">
    <property type="entry name" value="CW_binding_2"/>
    <property type="match status" value="3"/>
</dbReference>
<accession>A0A940WYC0</accession>
<evidence type="ECO:0000313" key="2">
    <source>
        <dbReference type="Proteomes" id="UP000678228"/>
    </source>
</evidence>
<dbReference type="InterPro" id="IPR051922">
    <property type="entry name" value="Bact_Sporulation_Assoc"/>
</dbReference>
<evidence type="ECO:0000313" key="1">
    <source>
        <dbReference type="EMBL" id="MBP3950259.1"/>
    </source>
</evidence>
<proteinExistence type="predicted"/>
<dbReference type="EMBL" id="JAGKSQ010000001">
    <property type="protein sequence ID" value="MBP3950259.1"/>
    <property type="molecule type" value="Genomic_DNA"/>
</dbReference>
<dbReference type="Gene3D" id="3.40.50.12090">
    <property type="match status" value="2"/>
</dbReference>
<keyword evidence="2" id="KW-1185">Reference proteome</keyword>
<gene>
    <name evidence="1" type="ORF">J7W16_03870</name>
</gene>
<dbReference type="AlphaFoldDB" id="A0A940WYC0"/>
<dbReference type="PANTHER" id="PTHR30032">
    <property type="entry name" value="N-ACETYLMURAMOYL-L-ALANINE AMIDASE-RELATED"/>
    <property type="match status" value="1"/>
</dbReference>